<feature type="transmembrane region" description="Helical" evidence="1">
    <location>
        <begin position="346"/>
        <end position="366"/>
    </location>
</feature>
<proteinExistence type="predicted"/>
<evidence type="ECO:0000256" key="1">
    <source>
        <dbReference type="SAM" id="Phobius"/>
    </source>
</evidence>
<keyword evidence="1" id="KW-1133">Transmembrane helix</keyword>
<feature type="transmembrane region" description="Helical" evidence="1">
    <location>
        <begin position="78"/>
        <end position="103"/>
    </location>
</feature>
<keyword evidence="1" id="KW-0472">Membrane</keyword>
<dbReference type="EMBL" id="JAFBEI010000014">
    <property type="protein sequence ID" value="MBM7636038.1"/>
    <property type="molecule type" value="Genomic_DNA"/>
</dbReference>
<sequence>MLDELLAFFRIQFLLPYVIILLIYIFSIEEIEKHNFYLKAIKQYYLEAPLSKRELVNFFIILPNVINLLFKIDTILPFLFFSIFLSNHIFAVSAVLVILYVLLQNSYKTAIYVIEERNELNFINKVIGRIFFLIISFFIVNKIFKIVVISIRSMKELFIGYNYSSVSSKFEESLRNLIPNTEIFLNISKNFYLSLLLFAFFINIFNYIIKINKLIGLEKVIVKKGYDISHLRIFKYINFSGIEKLLLRQILGVKNTFLFLADNSEIFVTYYLVYLVCNNVNNFYVKIYILLAFFIIGNSNIINSFVIKNIDFFRNHNDIPAIGYWKISEKGIVDLYKIKKGILEKITYPLAIEHVIISYVTAITICNNLYELIIYTMLHFVFFLILNKLIRFNSSLSTFMTPYVFARFYKLLKVSAISEYEFEMYNKIYNFYKFPLVVLTLLPLTLQIFVNIFNGMTLLFLIVCLGIYFLYIGREEELLLEKGQNEYEKINV</sequence>
<feature type="transmembrane region" description="Helical" evidence="1">
    <location>
        <begin position="372"/>
        <end position="390"/>
    </location>
</feature>
<reference evidence="2 3" key="1">
    <citation type="submission" date="2021-01" db="EMBL/GenBank/DDBJ databases">
        <title>Genomic Encyclopedia of Type Strains, Phase IV (KMG-IV): sequencing the most valuable type-strain genomes for metagenomic binning, comparative biology and taxonomic classification.</title>
        <authorList>
            <person name="Goeker M."/>
        </authorList>
    </citation>
    <scope>NUCLEOTIDE SEQUENCE [LARGE SCALE GENOMIC DNA]</scope>
    <source>
        <strain evidence="2 3">DSM 27513</strain>
    </source>
</reference>
<feature type="transmembrane region" description="Helical" evidence="1">
    <location>
        <begin position="257"/>
        <end position="275"/>
    </location>
</feature>
<evidence type="ECO:0000313" key="3">
    <source>
        <dbReference type="Proteomes" id="UP000809081"/>
    </source>
</evidence>
<feature type="transmembrane region" description="Helical" evidence="1">
    <location>
        <begin position="431"/>
        <end position="450"/>
    </location>
</feature>
<organism evidence="2 3">
    <name type="scientific">Streptococcus saliviloxodontae</name>
    <dbReference type="NCBI Taxonomy" id="1349416"/>
    <lineage>
        <taxon>Bacteria</taxon>
        <taxon>Bacillati</taxon>
        <taxon>Bacillota</taxon>
        <taxon>Bacilli</taxon>
        <taxon>Lactobacillales</taxon>
        <taxon>Streptococcaceae</taxon>
        <taxon>Streptococcus</taxon>
    </lineage>
</organism>
<evidence type="ECO:0000313" key="2">
    <source>
        <dbReference type="EMBL" id="MBM7636038.1"/>
    </source>
</evidence>
<feature type="transmembrane region" description="Helical" evidence="1">
    <location>
        <begin position="6"/>
        <end position="26"/>
    </location>
</feature>
<name>A0ABS2PKS1_9STRE</name>
<feature type="transmembrane region" description="Helical" evidence="1">
    <location>
        <begin position="287"/>
        <end position="307"/>
    </location>
</feature>
<protein>
    <submittedName>
        <fullName evidence="2">Uncharacterized protein</fullName>
    </submittedName>
</protein>
<dbReference type="RefSeq" id="WP_205016932.1">
    <property type="nucleotide sequence ID" value="NZ_JAFBEI010000014.1"/>
</dbReference>
<feature type="transmembrane region" description="Helical" evidence="1">
    <location>
        <begin position="456"/>
        <end position="473"/>
    </location>
</feature>
<keyword evidence="3" id="KW-1185">Reference proteome</keyword>
<feature type="transmembrane region" description="Helical" evidence="1">
    <location>
        <begin position="55"/>
        <end position="72"/>
    </location>
</feature>
<keyword evidence="1" id="KW-0812">Transmembrane</keyword>
<accession>A0ABS2PKS1</accession>
<feature type="transmembrane region" description="Helical" evidence="1">
    <location>
        <begin position="191"/>
        <end position="209"/>
    </location>
</feature>
<gene>
    <name evidence="2" type="ORF">JOC31_000857</name>
</gene>
<comment type="caution">
    <text evidence="2">The sequence shown here is derived from an EMBL/GenBank/DDBJ whole genome shotgun (WGS) entry which is preliminary data.</text>
</comment>
<feature type="transmembrane region" description="Helical" evidence="1">
    <location>
        <begin position="130"/>
        <end position="151"/>
    </location>
</feature>
<dbReference type="Proteomes" id="UP000809081">
    <property type="component" value="Unassembled WGS sequence"/>
</dbReference>